<dbReference type="InterPro" id="IPR007344">
    <property type="entry name" value="GrpB/CoaE"/>
</dbReference>
<reference evidence="1 2" key="1">
    <citation type="submission" date="2016-10" db="EMBL/GenBank/DDBJ databases">
        <authorList>
            <person name="de Groot N.N."/>
        </authorList>
    </citation>
    <scope>NUCLEOTIDE SEQUENCE [LARGE SCALE GENOMIC DNA]</scope>
    <source>
        <strain evidence="1 2">DSM 43019</strain>
    </source>
</reference>
<organism evidence="1 2">
    <name type="scientific">Actinoplanes philippinensis</name>
    <dbReference type="NCBI Taxonomy" id="35752"/>
    <lineage>
        <taxon>Bacteria</taxon>
        <taxon>Bacillati</taxon>
        <taxon>Actinomycetota</taxon>
        <taxon>Actinomycetes</taxon>
        <taxon>Micromonosporales</taxon>
        <taxon>Micromonosporaceae</taxon>
        <taxon>Actinoplanes</taxon>
    </lineage>
</organism>
<dbReference type="SUPFAM" id="SSF81301">
    <property type="entry name" value="Nucleotidyltransferase"/>
    <property type="match status" value="1"/>
</dbReference>
<dbReference type="AlphaFoldDB" id="A0A1I2HYP2"/>
<keyword evidence="1" id="KW-0808">Transferase</keyword>
<evidence type="ECO:0000313" key="1">
    <source>
        <dbReference type="EMBL" id="SFF35179.1"/>
    </source>
</evidence>
<gene>
    <name evidence="1" type="ORF">SAMN05421541_109112</name>
</gene>
<dbReference type="EMBL" id="FONV01000009">
    <property type="protein sequence ID" value="SFF35179.1"/>
    <property type="molecule type" value="Genomic_DNA"/>
</dbReference>
<dbReference type="STRING" id="35752.SAMN05421541_109112"/>
<dbReference type="InterPro" id="IPR043519">
    <property type="entry name" value="NT_sf"/>
</dbReference>
<dbReference type="PANTHER" id="PTHR34822:SF1">
    <property type="entry name" value="GRPB FAMILY PROTEIN"/>
    <property type="match status" value="1"/>
</dbReference>
<dbReference type="PANTHER" id="PTHR34822">
    <property type="entry name" value="GRPB DOMAIN PROTEIN (AFU_ORTHOLOGUE AFUA_1G01530)"/>
    <property type="match status" value="1"/>
</dbReference>
<dbReference type="Proteomes" id="UP000199645">
    <property type="component" value="Unassembled WGS sequence"/>
</dbReference>
<sequence length="325" mass="35154">MTGTDDTAEPLADGMNLSLRLRRDFTVTDAARLLTAARRTYRDLNPDAGSDTADTMVTGAADALYVVLEHAGLIGDATDDRLATYRDDGLDPGGWRAEVVTGDPWPLAPGPLSNCVIPVDDLFALPPDRNSRTAPAPPLITAPDTRWAGRGAAIARHLRTALGPLALRVDHIGSTAVPAMAAKPVYDIQVSVTDLDTAADAFDGPLTDLGFVRLPYLHDHVPAGHPDEPHRWAKRFWHLRGPDITEPVNLHCRTAGSPNERLALLFRDWLRAHPEAVPAYAAFKQSLAAAVSHDPDRYTDVKDPVVDLVAVVAEQWATTSGWTVR</sequence>
<evidence type="ECO:0000313" key="2">
    <source>
        <dbReference type="Proteomes" id="UP000199645"/>
    </source>
</evidence>
<dbReference type="Gene3D" id="3.30.460.10">
    <property type="entry name" value="Beta Polymerase, domain 2"/>
    <property type="match status" value="1"/>
</dbReference>
<name>A0A1I2HYP2_9ACTN</name>
<dbReference type="GO" id="GO:0016740">
    <property type="term" value="F:transferase activity"/>
    <property type="evidence" value="ECO:0007669"/>
    <property type="project" value="UniProtKB-KW"/>
</dbReference>
<proteinExistence type="predicted"/>
<keyword evidence="2" id="KW-1185">Reference proteome</keyword>
<dbReference type="Pfam" id="PF04229">
    <property type="entry name" value="GrpB"/>
    <property type="match status" value="1"/>
</dbReference>
<dbReference type="RefSeq" id="WP_203779473.1">
    <property type="nucleotide sequence ID" value="NZ_BOMT01000053.1"/>
</dbReference>
<protein>
    <submittedName>
        <fullName evidence="1">GrpB domain, predicted nucleotidyltransferase, UPF0157 family</fullName>
    </submittedName>
</protein>
<accession>A0A1I2HYP2</accession>